<dbReference type="Proteomes" id="UP000533598">
    <property type="component" value="Unassembled WGS sequence"/>
</dbReference>
<evidence type="ECO:0000313" key="3">
    <source>
        <dbReference type="EMBL" id="MBB4679446.1"/>
    </source>
</evidence>
<keyword evidence="4" id="KW-1185">Reference proteome</keyword>
<evidence type="ECO:0000256" key="1">
    <source>
        <dbReference type="SAM" id="Phobius"/>
    </source>
</evidence>
<dbReference type="Pfam" id="PF07811">
    <property type="entry name" value="TadE"/>
    <property type="match status" value="1"/>
</dbReference>
<gene>
    <name evidence="3" type="ORF">HNR67_005564</name>
</gene>
<comment type="caution">
    <text evidence="3">The sequence shown here is derived from an EMBL/GenBank/DDBJ whole genome shotgun (WGS) entry which is preliminary data.</text>
</comment>
<keyword evidence="1" id="KW-0472">Membrane</keyword>
<reference evidence="3 4" key="1">
    <citation type="submission" date="2020-08" db="EMBL/GenBank/DDBJ databases">
        <title>Sequencing the genomes of 1000 actinobacteria strains.</title>
        <authorList>
            <person name="Klenk H.-P."/>
        </authorList>
    </citation>
    <scope>NUCLEOTIDE SEQUENCE [LARGE SCALE GENOMIC DNA]</scope>
    <source>
        <strain evidence="3 4">DSM 44230</strain>
    </source>
</reference>
<feature type="domain" description="TadE-like" evidence="2">
    <location>
        <begin position="21"/>
        <end position="61"/>
    </location>
</feature>
<dbReference type="AlphaFoldDB" id="A0A7W7FUL5"/>
<protein>
    <submittedName>
        <fullName evidence="3">Pilus assembly protein CpaE</fullName>
    </submittedName>
</protein>
<feature type="transmembrane region" description="Helical" evidence="1">
    <location>
        <begin position="21"/>
        <end position="49"/>
    </location>
</feature>
<organism evidence="3 4">
    <name type="scientific">Crossiella cryophila</name>
    <dbReference type="NCBI Taxonomy" id="43355"/>
    <lineage>
        <taxon>Bacteria</taxon>
        <taxon>Bacillati</taxon>
        <taxon>Actinomycetota</taxon>
        <taxon>Actinomycetes</taxon>
        <taxon>Pseudonocardiales</taxon>
        <taxon>Pseudonocardiaceae</taxon>
        <taxon>Crossiella</taxon>
    </lineage>
</organism>
<keyword evidence="1" id="KW-1133">Transmembrane helix</keyword>
<accession>A0A7W7FUL5</accession>
<keyword evidence="1" id="KW-0812">Transmembrane</keyword>
<dbReference type="EMBL" id="JACHMH010000001">
    <property type="protein sequence ID" value="MBB4679446.1"/>
    <property type="molecule type" value="Genomic_DNA"/>
</dbReference>
<dbReference type="InterPro" id="IPR012495">
    <property type="entry name" value="TadE-like_dom"/>
</dbReference>
<evidence type="ECO:0000259" key="2">
    <source>
        <dbReference type="Pfam" id="PF07811"/>
    </source>
</evidence>
<name>A0A7W7FUL5_9PSEU</name>
<evidence type="ECO:0000313" key="4">
    <source>
        <dbReference type="Proteomes" id="UP000533598"/>
    </source>
</evidence>
<sequence>MTTTIHTGQTQASRARRDDRGAATVQLAVLMPVVLLLFALATQLGLLWYARSLCQAAAQAGLQAARTVTGTPADGQQAAHSFLERAGTGLLTNTAVTATATTSTVSVEVSATVPRLLPLPGLELRVIRSVTGAQERFTTPADTGRPR</sequence>
<proteinExistence type="predicted"/>
<dbReference type="RefSeq" id="WP_185005197.1">
    <property type="nucleotide sequence ID" value="NZ_BAAAUI010000001.1"/>
</dbReference>